<dbReference type="PANTHER" id="PTHR46211">
    <property type="entry name" value="GLYCEROPHOSPHORYL DIESTER PHOSPHODIESTERASE"/>
    <property type="match status" value="1"/>
</dbReference>
<organism evidence="2 3">
    <name type="scientific">Winkia neuii</name>
    <dbReference type="NCBI Taxonomy" id="33007"/>
    <lineage>
        <taxon>Bacteria</taxon>
        <taxon>Bacillati</taxon>
        <taxon>Actinomycetota</taxon>
        <taxon>Actinomycetes</taxon>
        <taxon>Actinomycetales</taxon>
        <taxon>Actinomycetaceae</taxon>
        <taxon>Winkia</taxon>
    </lineage>
</organism>
<dbReference type="GO" id="GO:0008081">
    <property type="term" value="F:phosphoric diester hydrolase activity"/>
    <property type="evidence" value="ECO:0007669"/>
    <property type="project" value="InterPro"/>
</dbReference>
<dbReference type="PANTHER" id="PTHR46211:SF14">
    <property type="entry name" value="GLYCEROPHOSPHODIESTER PHOSPHODIESTERASE"/>
    <property type="match status" value="1"/>
</dbReference>
<evidence type="ECO:0000313" key="3">
    <source>
        <dbReference type="Proteomes" id="UP000235122"/>
    </source>
</evidence>
<name>A0A2I1INL5_9ACTO</name>
<dbReference type="Pfam" id="PF03009">
    <property type="entry name" value="GDPD"/>
    <property type="match status" value="1"/>
</dbReference>
<dbReference type="PROSITE" id="PS51704">
    <property type="entry name" value="GP_PDE"/>
    <property type="match status" value="1"/>
</dbReference>
<evidence type="ECO:0000259" key="1">
    <source>
        <dbReference type="PROSITE" id="PS51704"/>
    </source>
</evidence>
<protein>
    <recommendedName>
        <fullName evidence="1">GP-PDE domain-containing protein</fullName>
    </recommendedName>
</protein>
<reference evidence="2 3" key="1">
    <citation type="submission" date="2017-12" db="EMBL/GenBank/DDBJ databases">
        <title>Phylogenetic diversity of female urinary microbiome.</title>
        <authorList>
            <person name="Thomas-White K."/>
            <person name="Wolfe A.J."/>
        </authorList>
    </citation>
    <scope>NUCLEOTIDE SEQUENCE [LARGE SCALE GENOMIC DNA]</scope>
    <source>
        <strain evidence="2 3">UMB0402</strain>
    </source>
</reference>
<dbReference type="AlphaFoldDB" id="A0A2I1INL5"/>
<dbReference type="RefSeq" id="WP_101634610.1">
    <property type="nucleotide sequence ID" value="NZ_PKKO01000002.1"/>
</dbReference>
<accession>A0A2I1INL5</accession>
<dbReference type="InterPro" id="IPR017946">
    <property type="entry name" value="PLC-like_Pdiesterase_TIM-brl"/>
</dbReference>
<dbReference type="Gene3D" id="3.20.20.190">
    <property type="entry name" value="Phosphatidylinositol (PI) phosphodiesterase"/>
    <property type="match status" value="1"/>
</dbReference>
<gene>
    <name evidence="2" type="ORF">CYJ19_03435</name>
</gene>
<dbReference type="EMBL" id="PKKO01000002">
    <property type="protein sequence ID" value="PKY72711.1"/>
    <property type="molecule type" value="Genomic_DNA"/>
</dbReference>
<dbReference type="STRING" id="33007.HMPREF3198_01539"/>
<feature type="domain" description="GP-PDE" evidence="1">
    <location>
        <begin position="1"/>
        <end position="223"/>
    </location>
</feature>
<dbReference type="SUPFAM" id="SSF51695">
    <property type="entry name" value="PLC-like phosphodiesterases"/>
    <property type="match status" value="1"/>
</dbReference>
<keyword evidence="3" id="KW-1185">Reference proteome</keyword>
<dbReference type="Proteomes" id="UP000235122">
    <property type="component" value="Unassembled WGS sequence"/>
</dbReference>
<evidence type="ECO:0000313" key="2">
    <source>
        <dbReference type="EMBL" id="PKY72711.1"/>
    </source>
</evidence>
<sequence length="223" mass="23731">MREIAWRGLCQKAPENTIAAFDKAVTAGKWFHFDLRMLADGTLVCLADTTLDRTTNLAGPVGEATYADIRRADAGAWFSPKFRFERIPELADVISFMNKCSGKGLCQVHEGGSGLISALAVGLEQLEGGRLLLTSDSPAVLAGLDSARLSVPLVYWAGSDWRGQLSACGGVLSEGGALSGIILDADQVDEQEAAAVRERGLDLYLFGATREKAERVAAKGLLS</sequence>
<dbReference type="GO" id="GO:0006629">
    <property type="term" value="P:lipid metabolic process"/>
    <property type="evidence" value="ECO:0007669"/>
    <property type="project" value="InterPro"/>
</dbReference>
<proteinExistence type="predicted"/>
<dbReference type="InterPro" id="IPR030395">
    <property type="entry name" value="GP_PDE_dom"/>
</dbReference>
<comment type="caution">
    <text evidence="2">The sequence shown here is derived from an EMBL/GenBank/DDBJ whole genome shotgun (WGS) entry which is preliminary data.</text>
</comment>